<gene>
    <name evidence="2" type="ORF">GIB67_030513</name>
</gene>
<organism evidence="2 3">
    <name type="scientific">Kingdonia uniflora</name>
    <dbReference type="NCBI Taxonomy" id="39325"/>
    <lineage>
        <taxon>Eukaryota</taxon>
        <taxon>Viridiplantae</taxon>
        <taxon>Streptophyta</taxon>
        <taxon>Embryophyta</taxon>
        <taxon>Tracheophyta</taxon>
        <taxon>Spermatophyta</taxon>
        <taxon>Magnoliopsida</taxon>
        <taxon>Ranunculales</taxon>
        <taxon>Circaeasteraceae</taxon>
        <taxon>Kingdonia</taxon>
    </lineage>
</organism>
<feature type="chain" id="PRO_5029751232" evidence="1">
    <location>
        <begin position="27"/>
        <end position="152"/>
    </location>
</feature>
<feature type="signal peptide" evidence="1">
    <location>
        <begin position="1"/>
        <end position="26"/>
    </location>
</feature>
<keyword evidence="3" id="KW-1185">Reference proteome</keyword>
<keyword evidence="1" id="KW-0732">Signal</keyword>
<proteinExistence type="predicted"/>
<dbReference type="AlphaFoldDB" id="A0A7J7LD13"/>
<name>A0A7J7LD13_9MAGN</name>
<comment type="caution">
    <text evidence="2">The sequence shown here is derived from an EMBL/GenBank/DDBJ whole genome shotgun (WGS) entry which is preliminary data.</text>
</comment>
<accession>A0A7J7LD13</accession>
<dbReference type="Proteomes" id="UP000541444">
    <property type="component" value="Unassembled WGS sequence"/>
</dbReference>
<dbReference type="EMBL" id="JACGCM010002375">
    <property type="protein sequence ID" value="KAF6140432.1"/>
    <property type="molecule type" value="Genomic_DNA"/>
</dbReference>
<protein>
    <submittedName>
        <fullName evidence="2">Uncharacterized protein</fullName>
    </submittedName>
</protein>
<sequence length="152" mass="16597">MRTKLVEFCAHALLTLEVLIHPLALPLEDFPTSSHDALGKGYNRRLPDSLFSASQKRSSAQNPIIEAGVTEEVITNVDFGDENMDEVMVDFERLQTPINGGDAGTSYNGVVVRSGGVSNHRDDVIAFNEMVSSRKAMVDAANLPVHDETNKL</sequence>
<evidence type="ECO:0000256" key="1">
    <source>
        <dbReference type="SAM" id="SignalP"/>
    </source>
</evidence>
<dbReference type="OrthoDB" id="1434875at2759"/>
<reference evidence="2 3" key="1">
    <citation type="journal article" date="2020" name="IScience">
        <title>Genome Sequencing of the Endangered Kingdonia uniflora (Circaeasteraceae, Ranunculales) Reveals Potential Mechanisms of Evolutionary Specialization.</title>
        <authorList>
            <person name="Sun Y."/>
            <person name="Deng T."/>
            <person name="Zhang A."/>
            <person name="Moore M.J."/>
            <person name="Landis J.B."/>
            <person name="Lin N."/>
            <person name="Zhang H."/>
            <person name="Zhang X."/>
            <person name="Huang J."/>
            <person name="Zhang X."/>
            <person name="Sun H."/>
            <person name="Wang H."/>
        </authorList>
    </citation>
    <scope>NUCLEOTIDE SEQUENCE [LARGE SCALE GENOMIC DNA]</scope>
    <source>
        <strain evidence="2">TB1705</strain>
        <tissue evidence="2">Leaf</tissue>
    </source>
</reference>
<evidence type="ECO:0000313" key="3">
    <source>
        <dbReference type="Proteomes" id="UP000541444"/>
    </source>
</evidence>
<evidence type="ECO:0000313" key="2">
    <source>
        <dbReference type="EMBL" id="KAF6140432.1"/>
    </source>
</evidence>